<dbReference type="Gene3D" id="3.40.30.10">
    <property type="entry name" value="Glutaredoxin"/>
    <property type="match status" value="1"/>
</dbReference>
<dbReference type="CDD" id="cd03031">
    <property type="entry name" value="GRX_GRX_like"/>
    <property type="match status" value="1"/>
</dbReference>
<protein>
    <recommendedName>
        <fullName evidence="2">Glutaredoxin domain-containing protein</fullName>
    </recommendedName>
</protein>
<feature type="domain" description="Glutaredoxin" evidence="2">
    <location>
        <begin position="145"/>
        <end position="219"/>
    </location>
</feature>
<dbReference type="OMA" id="FLPCSGC"/>
<feature type="region of interest" description="Disordered" evidence="1">
    <location>
        <begin position="89"/>
        <end position="111"/>
    </location>
</feature>
<evidence type="ECO:0000259" key="2">
    <source>
        <dbReference type="Pfam" id="PF00462"/>
    </source>
</evidence>
<dbReference type="InterPro" id="IPR036249">
    <property type="entry name" value="Thioredoxin-like_sf"/>
</dbReference>
<dbReference type="Pfam" id="PF00462">
    <property type="entry name" value="Glutaredoxin"/>
    <property type="match status" value="1"/>
</dbReference>
<sequence length="302" mass="32846">MGCASSAFLNPDDDDYSQIGSSALFGHHVVNLTSTTYGLLTLDSPKPNPTTMPPPSFSGSEVINSWELMAGLDADSFRFTPPDAASATIPLFPSASKENSDPNRTAAHKDSSIKTLKKDLFLLKERPAGPRKQEETCLPDADDKVVIYTTTLRGIRKTFEACNAVRSAIQGLGVMVCERDVSMDRGFREELRQVMNNNGKKQTEEGVPLPQVFVRGKHVGGAEEVLRLQEEGGLVELLDGLPRVPMNGSFVCDGCGGIRFLPCFTCNGSCKMVVQQLTRKRDVVLRCPDCNENGLVLCPICC</sequence>
<proteinExistence type="predicted"/>
<name>A0A7N0UA46_KALFE</name>
<dbReference type="Pfam" id="PF23733">
    <property type="entry name" value="GRXCR1-2_C"/>
    <property type="match status" value="1"/>
</dbReference>
<evidence type="ECO:0000313" key="4">
    <source>
        <dbReference type="Proteomes" id="UP000594263"/>
    </source>
</evidence>
<dbReference type="InterPro" id="IPR002109">
    <property type="entry name" value="Glutaredoxin"/>
</dbReference>
<dbReference type="PANTHER" id="PTHR45669:SF22">
    <property type="entry name" value="GLUTAREDOXIN DOMAIN-CONTAINING CYSTEINE-RICH PROTEIN CG12206-RELATED"/>
    <property type="match status" value="1"/>
</dbReference>
<dbReference type="Gramene" id="Kaladp0058s0563.1.v1.1">
    <property type="protein sequence ID" value="Kaladp0058s0563.1.v1.1.CDS.1"/>
    <property type="gene ID" value="Kaladp0058s0563.v1.1"/>
</dbReference>
<reference evidence="3" key="1">
    <citation type="submission" date="2021-01" db="UniProtKB">
        <authorList>
            <consortium name="EnsemblPlants"/>
        </authorList>
    </citation>
    <scope>IDENTIFICATION</scope>
</reference>
<dbReference type="PROSITE" id="PS51354">
    <property type="entry name" value="GLUTAREDOXIN_2"/>
    <property type="match status" value="1"/>
</dbReference>
<dbReference type="AlphaFoldDB" id="A0A7N0UA46"/>
<evidence type="ECO:0000256" key="1">
    <source>
        <dbReference type="SAM" id="MobiDB-lite"/>
    </source>
</evidence>
<dbReference type="PANTHER" id="PTHR45669">
    <property type="entry name" value="GLUTAREDOXIN DOMAIN-CONTAINING CYSTEINE-RICH PROTEIN CG12206-RELATED"/>
    <property type="match status" value="1"/>
</dbReference>
<dbReference type="EnsemblPlants" id="Kaladp0058s0563.1.v1.1">
    <property type="protein sequence ID" value="Kaladp0058s0563.1.v1.1.CDS.1"/>
    <property type="gene ID" value="Kaladp0058s0563.v1.1"/>
</dbReference>
<organism evidence="3 4">
    <name type="scientific">Kalanchoe fedtschenkoi</name>
    <name type="common">Lavender scallops</name>
    <name type="synonym">South American air plant</name>
    <dbReference type="NCBI Taxonomy" id="63787"/>
    <lineage>
        <taxon>Eukaryota</taxon>
        <taxon>Viridiplantae</taxon>
        <taxon>Streptophyta</taxon>
        <taxon>Embryophyta</taxon>
        <taxon>Tracheophyta</taxon>
        <taxon>Spermatophyta</taxon>
        <taxon>Magnoliopsida</taxon>
        <taxon>eudicotyledons</taxon>
        <taxon>Gunneridae</taxon>
        <taxon>Pentapetalae</taxon>
        <taxon>Saxifragales</taxon>
        <taxon>Crassulaceae</taxon>
        <taxon>Kalanchoe</taxon>
    </lineage>
</organism>
<evidence type="ECO:0000313" key="3">
    <source>
        <dbReference type="EnsemblPlants" id="Kaladp0058s0563.1.v1.1.CDS.1"/>
    </source>
</evidence>
<dbReference type="Proteomes" id="UP000594263">
    <property type="component" value="Unplaced"/>
</dbReference>
<accession>A0A7N0UA46</accession>
<dbReference type="SUPFAM" id="SSF52833">
    <property type="entry name" value="Thioredoxin-like"/>
    <property type="match status" value="1"/>
</dbReference>
<keyword evidence="4" id="KW-1185">Reference proteome</keyword>